<dbReference type="KEGG" id="hna:Hneap_0592"/>
<gene>
    <name evidence="8" type="ordered locus">Hneap_0592</name>
</gene>
<dbReference type="InterPro" id="IPR036188">
    <property type="entry name" value="FAD/NAD-bd_sf"/>
</dbReference>
<sequence length="472" mass="50787">MNTHSNASEPINCPYLVIGGGISGLATAYHLSRMGKTVTVLEATSRVGGAVGSIEEDGWLRELGPNSLVQTPEMAALMSALDLVSEIIEANTVAKKRFVAKNGHPVALPGSPLELLTSPLFSMGDLWHLAREAWIKPVNKEETIAEFVRRRLGQGFLDWAVDPFVSGVYAGDPNRLSVQAAIPKIYAFEQESGSLIRGGIAKMKAAKANPAPVTLPAKGKLFSFKRGLQTLTDALATAITSSGRGNIQLDSAITNIQRLPEGGWSVKTVQGKTFHTRQLILSTPAHVSAQLLGEVDGPLAETLAAIEYPPVTSVVMGFDRSEVAHPLDGFGLLLPSKEKKRTLGVLFSSTLFPDRTPAGKVLLSAFIGGRKHPEAAQGDDQELLDRVLGDLSPLLGIKGKPEFLRVKRWQQAIPQYEIGYLELQEKISQRLTALPGLSLNGNWRGGIAVGDCLNNGNKLAERLIENTRTEES</sequence>
<keyword evidence="9" id="KW-1185">Reference proteome</keyword>
<reference evidence="8 9" key="1">
    <citation type="submission" date="2009-10" db="EMBL/GenBank/DDBJ databases">
        <title>Complete sequence of Halothiobacillus neapolitanus c2.</title>
        <authorList>
            <consortium name="US DOE Joint Genome Institute"/>
            <person name="Lucas S."/>
            <person name="Copeland A."/>
            <person name="Lapidus A."/>
            <person name="Glavina del Rio T."/>
            <person name="Tice H."/>
            <person name="Bruce D."/>
            <person name="Goodwin L."/>
            <person name="Pitluck S."/>
            <person name="Davenport K."/>
            <person name="Brettin T."/>
            <person name="Detter J.C."/>
            <person name="Han C."/>
            <person name="Tapia R."/>
            <person name="Larimer F."/>
            <person name="Land M."/>
            <person name="Hauser L."/>
            <person name="Kyrpides N."/>
            <person name="Mikhailova N."/>
            <person name="Kerfeld C."/>
            <person name="Cannon G."/>
            <person name="Heinhort S."/>
        </authorList>
    </citation>
    <scope>NUCLEOTIDE SEQUENCE [LARGE SCALE GENOMIC DNA]</scope>
    <source>
        <strain evidence="9">ATCC 23641 / c2</strain>
    </source>
</reference>
<dbReference type="InterPro" id="IPR050464">
    <property type="entry name" value="Zeta_carotene_desat/Oxidored"/>
</dbReference>
<keyword evidence="3" id="KW-0274">FAD</keyword>
<evidence type="ECO:0000256" key="2">
    <source>
        <dbReference type="ARBA" id="ARBA00022630"/>
    </source>
</evidence>
<protein>
    <submittedName>
        <fullName evidence="8">Protoporphyrinogen oxidase</fullName>
        <ecNumber evidence="8">1.3.3.4</ecNumber>
    </submittedName>
</protein>
<proteinExistence type="predicted"/>
<evidence type="ECO:0000256" key="6">
    <source>
        <dbReference type="ARBA" id="ARBA00023444"/>
    </source>
</evidence>
<dbReference type="AlphaFoldDB" id="D0KYC2"/>
<dbReference type="PANTHER" id="PTHR42923:SF3">
    <property type="entry name" value="PROTOPORPHYRINOGEN OXIDASE"/>
    <property type="match status" value="1"/>
</dbReference>
<dbReference type="SUPFAM" id="SSF54373">
    <property type="entry name" value="FAD-linked reductases, C-terminal domain"/>
    <property type="match status" value="1"/>
</dbReference>
<evidence type="ECO:0000256" key="1">
    <source>
        <dbReference type="ARBA" id="ARBA00001974"/>
    </source>
</evidence>
<dbReference type="PANTHER" id="PTHR42923">
    <property type="entry name" value="PROTOPORPHYRINOGEN OXIDASE"/>
    <property type="match status" value="1"/>
</dbReference>
<dbReference type="STRING" id="555778.Hneap_0592"/>
<organism evidence="8 9">
    <name type="scientific">Halothiobacillus neapolitanus (strain ATCC 23641 / DSM 15147 / CIP 104769 / NCIMB 8539 / c2)</name>
    <name type="common">Thiobacillus neapolitanus</name>
    <dbReference type="NCBI Taxonomy" id="555778"/>
    <lineage>
        <taxon>Bacteria</taxon>
        <taxon>Pseudomonadati</taxon>
        <taxon>Pseudomonadota</taxon>
        <taxon>Gammaproteobacteria</taxon>
        <taxon>Chromatiales</taxon>
        <taxon>Halothiobacillaceae</taxon>
        <taxon>Halothiobacillus</taxon>
    </lineage>
</organism>
<dbReference type="InterPro" id="IPR004572">
    <property type="entry name" value="Protoporphyrinogen_oxidase"/>
</dbReference>
<dbReference type="eggNOG" id="COG1232">
    <property type="taxonomic scope" value="Bacteria"/>
</dbReference>
<keyword evidence="2" id="KW-0285">Flavoprotein</keyword>
<dbReference type="EMBL" id="CP001801">
    <property type="protein sequence ID" value="ACX95445.1"/>
    <property type="molecule type" value="Genomic_DNA"/>
</dbReference>
<evidence type="ECO:0000256" key="3">
    <source>
        <dbReference type="ARBA" id="ARBA00022827"/>
    </source>
</evidence>
<evidence type="ECO:0000313" key="8">
    <source>
        <dbReference type="EMBL" id="ACX95445.1"/>
    </source>
</evidence>
<keyword evidence="4 8" id="KW-0560">Oxidoreductase</keyword>
<dbReference type="Pfam" id="PF01593">
    <property type="entry name" value="Amino_oxidase"/>
    <property type="match status" value="1"/>
</dbReference>
<feature type="domain" description="Amine oxidase" evidence="7">
    <location>
        <begin position="22"/>
        <end position="464"/>
    </location>
</feature>
<dbReference type="Proteomes" id="UP000009102">
    <property type="component" value="Chromosome"/>
</dbReference>
<dbReference type="OrthoDB" id="3450553at2"/>
<dbReference type="EC" id="1.3.3.4" evidence="8"/>
<dbReference type="GO" id="GO:0006783">
    <property type="term" value="P:heme biosynthetic process"/>
    <property type="evidence" value="ECO:0007669"/>
    <property type="project" value="UniProtKB-KW"/>
</dbReference>
<accession>D0KYC2</accession>
<evidence type="ECO:0000313" key="9">
    <source>
        <dbReference type="Proteomes" id="UP000009102"/>
    </source>
</evidence>
<name>D0KYC2_HALNC</name>
<evidence type="ECO:0000256" key="4">
    <source>
        <dbReference type="ARBA" id="ARBA00023002"/>
    </source>
</evidence>
<keyword evidence="5" id="KW-0350">Heme biosynthesis</keyword>
<dbReference type="Gene3D" id="3.50.50.60">
    <property type="entry name" value="FAD/NAD(P)-binding domain"/>
    <property type="match status" value="1"/>
</dbReference>
<comment type="pathway">
    <text evidence="6">Porphyrin-containing compound metabolism.</text>
</comment>
<dbReference type="Gene3D" id="1.10.3110.10">
    <property type="entry name" value="protoporphyrinogen ix oxidase, domain 3"/>
    <property type="match status" value="1"/>
</dbReference>
<dbReference type="SUPFAM" id="SSF51905">
    <property type="entry name" value="FAD/NAD(P)-binding domain"/>
    <property type="match status" value="1"/>
</dbReference>
<dbReference type="HOGENOM" id="CLU_009629_3_0_6"/>
<dbReference type="RefSeq" id="WP_012823481.1">
    <property type="nucleotide sequence ID" value="NC_013422.1"/>
</dbReference>
<evidence type="ECO:0000256" key="5">
    <source>
        <dbReference type="ARBA" id="ARBA00023133"/>
    </source>
</evidence>
<dbReference type="NCBIfam" id="TIGR00562">
    <property type="entry name" value="proto_IX_ox"/>
    <property type="match status" value="1"/>
</dbReference>
<dbReference type="Gene3D" id="3.90.660.20">
    <property type="entry name" value="Protoporphyrinogen oxidase, mitochondrial, domain 2"/>
    <property type="match status" value="1"/>
</dbReference>
<dbReference type="InterPro" id="IPR002937">
    <property type="entry name" value="Amino_oxidase"/>
</dbReference>
<dbReference type="GO" id="GO:0004729">
    <property type="term" value="F:oxygen-dependent protoporphyrinogen oxidase activity"/>
    <property type="evidence" value="ECO:0007669"/>
    <property type="project" value="UniProtKB-EC"/>
</dbReference>
<evidence type="ECO:0000259" key="7">
    <source>
        <dbReference type="Pfam" id="PF01593"/>
    </source>
</evidence>
<comment type="cofactor">
    <cofactor evidence="1">
        <name>FAD</name>
        <dbReference type="ChEBI" id="CHEBI:57692"/>
    </cofactor>
</comment>